<dbReference type="EMBL" id="CP000155">
    <property type="protein sequence ID" value="ABC28807.1"/>
    <property type="molecule type" value="Genomic_DNA"/>
</dbReference>
<dbReference type="HOGENOM" id="CLU_1466265_0_0_6"/>
<gene>
    <name evidence="1" type="ordered locus">HCH_01974</name>
</gene>
<accession>Q2SKL7</accession>
<sequence length="184" mass="21452">MINKLRNETKYPLSLINKAVDMSSGYEEAKLFFENEINKNLDVIKRSLCITEDEAVYAYEYYGLSLERCIDEERKKSLPVTIETKIRSISSRLKNGDLLVGEVYGLSEDCYYWVTAQKKGDEYIVCLIGFRKSDVENCLDLIYSDAVEFLQKIFLCEDDAIKGIEEYVDIFEFDTRKAYEKFPL</sequence>
<evidence type="ECO:0000313" key="1">
    <source>
        <dbReference type="EMBL" id="ABC28807.1"/>
    </source>
</evidence>
<dbReference type="STRING" id="349521.HCH_01974"/>
<dbReference type="Proteomes" id="UP000000238">
    <property type="component" value="Chromosome"/>
</dbReference>
<name>Q2SKL7_HAHCH</name>
<dbReference type="RefSeq" id="WP_011395878.1">
    <property type="nucleotide sequence ID" value="NC_007645.1"/>
</dbReference>
<dbReference type="AlphaFoldDB" id="Q2SKL7"/>
<reference evidence="1 2" key="1">
    <citation type="journal article" date="2005" name="Nucleic Acids Res.">
        <title>Genomic blueprint of Hahella chejuensis, a marine microbe producing an algicidal agent.</title>
        <authorList>
            <person name="Jeong H."/>
            <person name="Yim J.H."/>
            <person name="Lee C."/>
            <person name="Choi S.-H."/>
            <person name="Park Y.K."/>
            <person name="Yoon S.H."/>
            <person name="Hur C.-G."/>
            <person name="Kang H.-Y."/>
            <person name="Kim D."/>
            <person name="Lee H.H."/>
            <person name="Park K.H."/>
            <person name="Park S.-H."/>
            <person name="Park H.-S."/>
            <person name="Lee H.K."/>
            <person name="Oh T.K."/>
            <person name="Kim J.F."/>
        </authorList>
    </citation>
    <scope>NUCLEOTIDE SEQUENCE [LARGE SCALE GENOMIC DNA]</scope>
    <source>
        <strain evidence="1 2">KCTC 2396</strain>
    </source>
</reference>
<organism evidence="1 2">
    <name type="scientific">Hahella chejuensis (strain KCTC 2396)</name>
    <dbReference type="NCBI Taxonomy" id="349521"/>
    <lineage>
        <taxon>Bacteria</taxon>
        <taxon>Pseudomonadati</taxon>
        <taxon>Pseudomonadota</taxon>
        <taxon>Gammaproteobacteria</taxon>
        <taxon>Oceanospirillales</taxon>
        <taxon>Hahellaceae</taxon>
        <taxon>Hahella</taxon>
    </lineage>
</organism>
<keyword evidence="2" id="KW-1185">Reference proteome</keyword>
<dbReference type="KEGG" id="hch:HCH_01974"/>
<evidence type="ECO:0000313" key="2">
    <source>
        <dbReference type="Proteomes" id="UP000000238"/>
    </source>
</evidence>
<dbReference type="OrthoDB" id="9888771at2"/>
<protein>
    <submittedName>
        <fullName evidence="1">Uncharacterized protein</fullName>
    </submittedName>
</protein>
<proteinExistence type="predicted"/>